<feature type="binding site" evidence="9">
    <location>
        <position position="286"/>
    </location>
    <ligand>
        <name>K(+)</name>
        <dbReference type="ChEBI" id="CHEBI:29103"/>
    </ligand>
</feature>
<dbReference type="InterPro" id="IPR029056">
    <property type="entry name" value="Ribokinase-like"/>
</dbReference>
<evidence type="ECO:0000313" key="13">
    <source>
        <dbReference type="Proteomes" id="UP000674938"/>
    </source>
</evidence>
<feature type="binding site" evidence="9">
    <location>
        <position position="251"/>
    </location>
    <ligand>
        <name>substrate</name>
    </ligand>
</feature>
<comment type="subunit">
    <text evidence="9">Homodimer.</text>
</comment>
<dbReference type="CDD" id="cd01174">
    <property type="entry name" value="ribokinase"/>
    <property type="match status" value="1"/>
</dbReference>
<feature type="binding site" evidence="9">
    <location>
        <begin position="39"/>
        <end position="43"/>
    </location>
    <ligand>
        <name>substrate</name>
    </ligand>
</feature>
<comment type="function">
    <text evidence="9">Catalyzes the phosphorylation of ribose at O-5 in a reaction requiring ATP and magnesium. The resulting D-ribose-5-phosphate can then be used either for sythesis of nucleotides, histidine, and tryptophan, or as a component of the pentose phosphate pathway.</text>
</comment>
<organism evidence="12 13">
    <name type="scientific">Vagococcus allomyrinae</name>
    <dbReference type="NCBI Taxonomy" id="2794353"/>
    <lineage>
        <taxon>Bacteria</taxon>
        <taxon>Bacillati</taxon>
        <taxon>Bacillota</taxon>
        <taxon>Bacilli</taxon>
        <taxon>Lactobacillales</taxon>
        <taxon>Enterococcaceae</taxon>
        <taxon>Vagococcus</taxon>
    </lineage>
</organism>
<evidence type="ECO:0000259" key="11">
    <source>
        <dbReference type="Pfam" id="PF00294"/>
    </source>
</evidence>
<evidence type="ECO:0000256" key="10">
    <source>
        <dbReference type="NCBIfam" id="TIGR02152"/>
    </source>
</evidence>
<feature type="binding site" evidence="9">
    <location>
        <begin position="250"/>
        <end position="251"/>
    </location>
    <ligand>
        <name>ATP</name>
        <dbReference type="ChEBI" id="CHEBI:30616"/>
    </ligand>
</feature>
<comment type="caution">
    <text evidence="12">The sequence shown here is derived from an EMBL/GenBank/DDBJ whole genome shotgun (WGS) entry which is preliminary data.</text>
</comment>
<evidence type="ECO:0000256" key="7">
    <source>
        <dbReference type="ARBA" id="ARBA00022958"/>
    </source>
</evidence>
<dbReference type="GO" id="GO:0005829">
    <property type="term" value="C:cytosol"/>
    <property type="evidence" value="ECO:0007669"/>
    <property type="project" value="TreeGrafter"/>
</dbReference>
<dbReference type="HAMAP" id="MF_01987">
    <property type="entry name" value="Ribokinase"/>
    <property type="match status" value="1"/>
</dbReference>
<evidence type="ECO:0000256" key="1">
    <source>
        <dbReference type="ARBA" id="ARBA00022679"/>
    </source>
</evidence>
<comment type="caution">
    <text evidence="9">Lacks conserved residue(s) required for the propagation of feature annotation.</text>
</comment>
<dbReference type="PANTHER" id="PTHR10584:SF166">
    <property type="entry name" value="RIBOKINASE"/>
    <property type="match status" value="1"/>
</dbReference>
<keyword evidence="6 9" id="KW-0460">Magnesium</keyword>
<evidence type="ECO:0000256" key="6">
    <source>
        <dbReference type="ARBA" id="ARBA00022842"/>
    </source>
</evidence>
<comment type="catalytic activity">
    <reaction evidence="9">
        <text>D-ribose + ATP = D-ribose 5-phosphate + ADP + H(+)</text>
        <dbReference type="Rhea" id="RHEA:13697"/>
        <dbReference type="ChEBI" id="CHEBI:15378"/>
        <dbReference type="ChEBI" id="CHEBI:30616"/>
        <dbReference type="ChEBI" id="CHEBI:47013"/>
        <dbReference type="ChEBI" id="CHEBI:78346"/>
        <dbReference type="ChEBI" id="CHEBI:456216"/>
        <dbReference type="EC" id="2.7.1.15"/>
    </reaction>
</comment>
<evidence type="ECO:0000256" key="3">
    <source>
        <dbReference type="ARBA" id="ARBA00022741"/>
    </source>
</evidence>
<dbReference type="EMBL" id="JAEEGA010000005">
    <property type="protein sequence ID" value="MBP1041124.1"/>
    <property type="molecule type" value="Genomic_DNA"/>
</dbReference>
<accession>A0A940P9W6</accession>
<comment type="similarity">
    <text evidence="9">Belongs to the carbohydrate kinase PfkB family. Ribokinase subfamily.</text>
</comment>
<keyword evidence="4 9" id="KW-0418">Kinase</keyword>
<proteinExistence type="inferred from homology"/>
<keyword evidence="13" id="KW-1185">Reference proteome</keyword>
<dbReference type="Pfam" id="PF00294">
    <property type="entry name" value="PfkB"/>
    <property type="match status" value="1"/>
</dbReference>
<dbReference type="GO" id="GO:0019303">
    <property type="term" value="P:D-ribose catabolic process"/>
    <property type="evidence" value="ECO:0007669"/>
    <property type="project" value="UniProtKB-UniRule"/>
</dbReference>
<evidence type="ECO:0000256" key="2">
    <source>
        <dbReference type="ARBA" id="ARBA00022723"/>
    </source>
</evidence>
<keyword evidence="2 9" id="KW-0479">Metal-binding</keyword>
<sequence length="302" mass="32252">MGKIVVLGSLNMDLVMGTNRLPQIGETILGESIDYMIGGKGANQAVAAARMGNEVTLLGCIGTDTFGDKLLKHLKKESLDLSHINRIESIFTGIANIFKLPEDNAIVVIPGANSFVDEDYLMEHVQVIEEADVILSQLEIPTETVAKGLRMAKEQGKITILNPAPFNRNVLGLLPYVDVITPNETEFEGLIGRQVESDSDLEEAMLAWAKENRTTLIVTRGGKGSSYVENDQLISLPAAKADIIDTTGAGDTFNGILASELSSGVKMMDAVAMATTGASLSVAKFGAQTGMPTRLEVISKLT</sequence>
<gene>
    <name evidence="9 12" type="primary">rbsK</name>
    <name evidence="12" type="ORF">I6N95_08920</name>
</gene>
<dbReference type="PANTHER" id="PTHR10584">
    <property type="entry name" value="SUGAR KINASE"/>
    <property type="match status" value="1"/>
</dbReference>
<comment type="activity regulation">
    <text evidence="9">Activated by a monovalent cation that binds near, but not in, the active site. The most likely occupant of the site in vivo is potassium. Ion binding induces a conformational change that may alter substrate affinity.</text>
</comment>
<feature type="binding site" evidence="9">
    <location>
        <position position="139"/>
    </location>
    <ligand>
        <name>substrate</name>
    </ligand>
</feature>
<comment type="pathway">
    <text evidence="9">Carbohydrate metabolism; D-ribose degradation; D-ribose 5-phosphate from beta-D-ribopyranose: step 2/2.</text>
</comment>
<feature type="binding site" evidence="9">
    <location>
        <position position="245"/>
    </location>
    <ligand>
        <name>K(+)</name>
        <dbReference type="ChEBI" id="CHEBI:29103"/>
    </ligand>
</feature>
<comment type="subcellular location">
    <subcellularLocation>
        <location evidence="9">Cytoplasm</location>
    </subcellularLocation>
</comment>
<evidence type="ECO:0000256" key="5">
    <source>
        <dbReference type="ARBA" id="ARBA00022840"/>
    </source>
</evidence>
<dbReference type="SUPFAM" id="SSF53613">
    <property type="entry name" value="Ribokinase-like"/>
    <property type="match status" value="1"/>
</dbReference>
<feature type="binding site" evidence="9">
    <location>
        <position position="281"/>
    </location>
    <ligand>
        <name>K(+)</name>
        <dbReference type="ChEBI" id="CHEBI:29103"/>
    </ligand>
</feature>
<feature type="binding site" evidence="9">
    <location>
        <position position="247"/>
    </location>
    <ligand>
        <name>K(+)</name>
        <dbReference type="ChEBI" id="CHEBI:29103"/>
    </ligand>
</feature>
<evidence type="ECO:0000256" key="8">
    <source>
        <dbReference type="ARBA" id="ARBA00023277"/>
    </source>
</evidence>
<keyword evidence="9" id="KW-0963">Cytoplasm</keyword>
<feature type="binding site" evidence="9">
    <location>
        <begin position="11"/>
        <end position="13"/>
    </location>
    <ligand>
        <name>substrate</name>
    </ligand>
</feature>
<dbReference type="InterPro" id="IPR011877">
    <property type="entry name" value="Ribokinase"/>
</dbReference>
<feature type="domain" description="Carbohydrate kinase PfkB" evidence="11">
    <location>
        <begin position="1"/>
        <end position="294"/>
    </location>
</feature>
<dbReference type="EC" id="2.7.1.15" evidence="9 10"/>
<dbReference type="AlphaFoldDB" id="A0A940P9W6"/>
<dbReference type="GO" id="GO:0004747">
    <property type="term" value="F:ribokinase activity"/>
    <property type="evidence" value="ECO:0007669"/>
    <property type="project" value="UniProtKB-UniRule"/>
</dbReference>
<feature type="binding site" evidence="9">
    <location>
        <position position="284"/>
    </location>
    <ligand>
        <name>K(+)</name>
        <dbReference type="ChEBI" id="CHEBI:29103"/>
    </ligand>
</feature>
<dbReference type="Gene3D" id="3.40.1190.20">
    <property type="match status" value="1"/>
</dbReference>
<dbReference type="NCBIfam" id="TIGR02152">
    <property type="entry name" value="D_ribokin_bact"/>
    <property type="match status" value="1"/>
</dbReference>
<keyword evidence="1 9" id="KW-0808">Transferase</keyword>
<dbReference type="GO" id="GO:0046872">
    <property type="term" value="F:metal ion binding"/>
    <property type="evidence" value="ECO:0007669"/>
    <property type="project" value="UniProtKB-KW"/>
</dbReference>
<evidence type="ECO:0000256" key="4">
    <source>
        <dbReference type="ARBA" id="ARBA00022777"/>
    </source>
</evidence>
<feature type="binding site" evidence="9">
    <location>
        <position position="183"/>
    </location>
    <ligand>
        <name>ATP</name>
        <dbReference type="ChEBI" id="CHEBI:30616"/>
    </ligand>
</feature>
<dbReference type="InterPro" id="IPR011611">
    <property type="entry name" value="PfkB_dom"/>
</dbReference>
<keyword evidence="7 9" id="KW-0630">Potassium</keyword>
<name>A0A940P9W6_9ENTE</name>
<dbReference type="GO" id="GO:0005524">
    <property type="term" value="F:ATP binding"/>
    <property type="evidence" value="ECO:0007669"/>
    <property type="project" value="UniProtKB-UniRule"/>
</dbReference>
<protein>
    <recommendedName>
        <fullName evidence="9 10">Ribokinase</fullName>
        <shortName evidence="9">RK</shortName>
        <ecNumber evidence="9 10">2.7.1.15</ecNumber>
    </recommendedName>
</protein>
<keyword evidence="5 9" id="KW-0067">ATP-binding</keyword>
<keyword evidence="8 9" id="KW-0119">Carbohydrate metabolism</keyword>
<reference evidence="12" key="1">
    <citation type="submission" date="2020-12" db="EMBL/GenBank/DDBJ databases">
        <title>Vagococcus allomyrinae sp. nov. and Enterococcus lavae sp. nov., isolated from the larvae of Allomyrina dichotoma.</title>
        <authorList>
            <person name="Lee S.D."/>
        </authorList>
    </citation>
    <scope>NUCLEOTIDE SEQUENCE</scope>
    <source>
        <strain evidence="12">BWB3-3</strain>
    </source>
</reference>
<evidence type="ECO:0000256" key="9">
    <source>
        <dbReference type="HAMAP-Rule" id="MF_01987"/>
    </source>
</evidence>
<feature type="active site" description="Proton acceptor" evidence="9">
    <location>
        <position position="251"/>
    </location>
</feature>
<dbReference type="PRINTS" id="PR00990">
    <property type="entry name" value="RIBOKINASE"/>
</dbReference>
<keyword evidence="3 9" id="KW-0547">Nucleotide-binding</keyword>
<evidence type="ECO:0000313" key="12">
    <source>
        <dbReference type="EMBL" id="MBP1041124.1"/>
    </source>
</evidence>
<dbReference type="Proteomes" id="UP000674938">
    <property type="component" value="Unassembled WGS sequence"/>
</dbReference>
<dbReference type="RefSeq" id="WP_209526768.1">
    <property type="nucleotide sequence ID" value="NZ_JAEEGA010000005.1"/>
</dbReference>
<feature type="binding site" evidence="9">
    <location>
        <begin position="219"/>
        <end position="224"/>
    </location>
    <ligand>
        <name>ATP</name>
        <dbReference type="ChEBI" id="CHEBI:30616"/>
    </ligand>
</feature>
<dbReference type="InterPro" id="IPR002139">
    <property type="entry name" value="Ribo/fructo_kinase"/>
</dbReference>
<comment type="cofactor">
    <cofactor evidence="9">
        <name>Mg(2+)</name>
        <dbReference type="ChEBI" id="CHEBI:18420"/>
    </cofactor>
    <text evidence="9">Requires a divalent cation, most likely magnesium in vivo, as an electrophilic catalyst to aid phosphoryl group transfer. It is the chelate of the metal and the nucleotide that is the actual substrate.</text>
</comment>